<proteinExistence type="predicted"/>
<evidence type="ECO:0000313" key="1">
    <source>
        <dbReference type="EMBL" id="KAJ8032835.1"/>
    </source>
</evidence>
<name>A0A9Q1H551_HOLLE</name>
<organism evidence="1 2">
    <name type="scientific">Holothuria leucospilota</name>
    <name type="common">Black long sea cucumber</name>
    <name type="synonym">Mertensiothuria leucospilota</name>
    <dbReference type="NCBI Taxonomy" id="206669"/>
    <lineage>
        <taxon>Eukaryota</taxon>
        <taxon>Metazoa</taxon>
        <taxon>Echinodermata</taxon>
        <taxon>Eleutherozoa</taxon>
        <taxon>Echinozoa</taxon>
        <taxon>Holothuroidea</taxon>
        <taxon>Aspidochirotacea</taxon>
        <taxon>Aspidochirotida</taxon>
        <taxon>Holothuriidae</taxon>
        <taxon>Holothuria</taxon>
    </lineage>
</organism>
<dbReference type="EMBL" id="JAIZAY010000011">
    <property type="protein sequence ID" value="KAJ8032835.1"/>
    <property type="molecule type" value="Genomic_DNA"/>
</dbReference>
<protein>
    <submittedName>
        <fullName evidence="1">Uncharacterized protein</fullName>
    </submittedName>
</protein>
<evidence type="ECO:0000313" key="2">
    <source>
        <dbReference type="Proteomes" id="UP001152320"/>
    </source>
</evidence>
<gene>
    <name evidence="1" type="ORF">HOLleu_22897</name>
</gene>
<accession>A0A9Q1H551</accession>
<keyword evidence="2" id="KW-1185">Reference proteome</keyword>
<comment type="caution">
    <text evidence="1">The sequence shown here is derived from an EMBL/GenBank/DDBJ whole genome shotgun (WGS) entry which is preliminary data.</text>
</comment>
<dbReference type="AlphaFoldDB" id="A0A9Q1H551"/>
<reference evidence="1" key="1">
    <citation type="submission" date="2021-10" db="EMBL/GenBank/DDBJ databases">
        <title>Tropical sea cucumber genome reveals ecological adaptation and Cuvierian tubules defense mechanism.</title>
        <authorList>
            <person name="Chen T."/>
        </authorList>
    </citation>
    <scope>NUCLEOTIDE SEQUENCE</scope>
    <source>
        <strain evidence="1">Nanhai2018</strain>
        <tissue evidence="1">Muscle</tissue>
    </source>
</reference>
<dbReference type="Proteomes" id="UP001152320">
    <property type="component" value="Chromosome 11"/>
</dbReference>
<sequence length="901" mass="104659">MTMQTPQDPNWWRSVGCHMSPAWNLSMSTTADEKKLKENIEIRQQREYAPDFMPIESLLFRAWLDVSSLRFQNSTQSLSTAIKYVKEAVSYLPTKEDDKFAHVGYGTVIYSFLLWLHEIEKEEEEFHIAELKLLDLHKSRESETVGELHPNARAYVHATHAFALSRLGEEHLHQAVNLFKTALRRHPRNKNWQFCLAKILFRYFNMQKLATYGYRGESLSPSLEKKFKIVKAILERINQDNPNFHWANAYLGYVLFFLYGKITPYCETLVNEALEHECKNIDIVLLSVRLYKQMRDFKRCFDLLEGLPENFRTAEVYFQQGILYFEESKNDRSRQTELLHKSLAKIEAALEKDTCKFPALLKRAEIYAKYPKLDENFPVKAKGFYRDITSKFHEKANKRDTFHVTRSMTYEKVAGIFTPLKRVNNCYDHFVAIIEADDFAYHNHEGKLILSPEYKDYAPKVRDMLLKFSESGDEKYHIASISAKHYLAKCDQMMGEKEEAKRIYEGLIGDKRLDPLIECDVKFGLAECYLSLGKYTEAKDIVRHLKINDRPTVVRKSKQLADIYVSEAKQLQKQMKDKFAKTIDIQNLEGCLEMMLANANFCQDFFSVQERIAMIVAKVKVCMKGENMQVAANVDSMETVKINIKDKLDELLIQPMTFPPLKETILRDTFNSLSILRSALLEFECSLLFNETTSVCSTEEGSAKCSEGRCERQRGESRSWPTDCQSNAKEVLKKALSLFSQSIGCLQITLLSSEAQRKLKHNTVKFPIIFWRNEDEADAFLASEDLQTLLVEQFPDDFEAYIPPDMFDYLLQIQPRVDKKNVWLEVLLKIVVKNLEGDTLPKDSYKHDLGNESIIKNFCTVHIARKSCEEAEKLVLTVLQRCQELLNQNNEKVGQFKQREE</sequence>
<dbReference type="SUPFAM" id="SSF48452">
    <property type="entry name" value="TPR-like"/>
    <property type="match status" value="1"/>
</dbReference>
<dbReference type="InterPro" id="IPR011990">
    <property type="entry name" value="TPR-like_helical_dom_sf"/>
</dbReference>
<dbReference type="OrthoDB" id="10043504at2759"/>
<dbReference type="Gene3D" id="1.25.40.10">
    <property type="entry name" value="Tetratricopeptide repeat domain"/>
    <property type="match status" value="1"/>
</dbReference>